<proteinExistence type="predicted"/>
<gene>
    <name evidence="2" type="ORF">BC739_006043</name>
</gene>
<dbReference type="Proteomes" id="UP000517916">
    <property type="component" value="Unassembled WGS sequence"/>
</dbReference>
<evidence type="ECO:0000313" key="3">
    <source>
        <dbReference type="Proteomes" id="UP000517916"/>
    </source>
</evidence>
<name>A0ABR6BPI9_9PSEU</name>
<dbReference type="InterPro" id="IPR003961">
    <property type="entry name" value="FN3_dom"/>
</dbReference>
<reference evidence="2 3" key="1">
    <citation type="submission" date="2020-08" db="EMBL/GenBank/DDBJ databases">
        <title>Genomic Encyclopedia of Archaeal and Bacterial Type Strains, Phase II (KMG-II): from individual species to whole genera.</title>
        <authorList>
            <person name="Goeker M."/>
        </authorList>
    </citation>
    <scope>NUCLEOTIDE SEQUENCE [LARGE SCALE GENOMIC DNA]</scope>
    <source>
        <strain evidence="2 3">DSM 43850</strain>
    </source>
</reference>
<keyword evidence="3" id="KW-1185">Reference proteome</keyword>
<organism evidence="2 3">
    <name type="scientific">Kutzneria viridogrisea</name>
    <dbReference type="NCBI Taxonomy" id="47990"/>
    <lineage>
        <taxon>Bacteria</taxon>
        <taxon>Bacillati</taxon>
        <taxon>Actinomycetota</taxon>
        <taxon>Actinomycetes</taxon>
        <taxon>Pseudonocardiales</taxon>
        <taxon>Pseudonocardiaceae</taxon>
        <taxon>Kutzneria</taxon>
    </lineage>
</organism>
<dbReference type="PROSITE" id="PS50853">
    <property type="entry name" value="FN3"/>
    <property type="match status" value="1"/>
</dbReference>
<accession>A0ABR6BPI9</accession>
<dbReference type="EMBL" id="JACJID010000004">
    <property type="protein sequence ID" value="MBA8928826.1"/>
    <property type="molecule type" value="Genomic_DNA"/>
</dbReference>
<comment type="caution">
    <text evidence="2">The sequence shown here is derived from an EMBL/GenBank/DDBJ whole genome shotgun (WGS) entry which is preliminary data.</text>
</comment>
<feature type="domain" description="Fibronectin type-III" evidence="1">
    <location>
        <begin position="1"/>
        <end position="36"/>
    </location>
</feature>
<protein>
    <recommendedName>
        <fullName evidence="1">Fibronectin type-III domain-containing protein</fullName>
    </recommendedName>
</protein>
<evidence type="ECO:0000259" key="1">
    <source>
        <dbReference type="PROSITE" id="PS50853"/>
    </source>
</evidence>
<sequence length="522" mass="53074">MIGNLAEGTAYVVRVRAVDAYGRRSEPAEITATPRGRGDTGWRSALTGLLDEFADDSGLRTDAPGSRWHVSGYRGCVEANPGTGDRRGQLVFGLLCGTDQAVLRARSPLLLHDPVPGTGELGRATVITDAAGPSGQLVVDLVPGPVDRIGSAPNAPLPSGTVRVVVNDSGARVLASDTVPKIADAGGAKPAPRRGVGVLHRFEVVLTTSGVRVSQDGQLIATGGVLPDWKSASVLFGFNGPPGVKSRVHVDAAGFSGPAAPMPELYEVPIVPATQRVLGSADQAPDIGVSRAPLLGARSARAVLTVSAGSALDPGRLVLQLGDNRLPLTRAVPGPGVPAGAEVTLYADLPAALLAPGGPDPLSPYTVRYTGDPVTATVVEGYLEIQPGGPVPGTSTRPGAAETTVDGLPTIATTVHDAAGATIDPGELSRGQRVAIDVTLTGTVAQWDSGGVAGVAGLQLWLDGRLVLGLPTDLDGPGLGGRYSLVLGADVLGPGPHVLETREYAADLAAPPVSELTQLTVR</sequence>
<evidence type="ECO:0000313" key="2">
    <source>
        <dbReference type="EMBL" id="MBA8928826.1"/>
    </source>
</evidence>